<evidence type="ECO:0000313" key="1">
    <source>
        <dbReference type="EMBL" id="MRS59695.1"/>
    </source>
</evidence>
<name>A0A7K0ED15_9BACT</name>
<reference evidence="1 2" key="1">
    <citation type="journal article" date="2018" name="Antonie Van Leeuwenhoek">
        <title>Larkinella terrae sp. nov., isolated from soil on Jeju Island, South Korea.</title>
        <authorList>
            <person name="Ten L.N."/>
            <person name="Jeon J."/>
            <person name="Park S.J."/>
            <person name="Park S."/>
            <person name="Lee S.Y."/>
            <person name="Kim M.K."/>
            <person name="Jung H.Y."/>
        </authorList>
    </citation>
    <scope>NUCLEOTIDE SEQUENCE [LARGE SCALE GENOMIC DNA]</scope>
    <source>
        <strain evidence="1 2">KCTC 52001</strain>
    </source>
</reference>
<dbReference type="Proteomes" id="UP000441754">
    <property type="component" value="Unassembled WGS sequence"/>
</dbReference>
<evidence type="ECO:0000313" key="2">
    <source>
        <dbReference type="Proteomes" id="UP000441754"/>
    </source>
</evidence>
<dbReference type="EMBL" id="WJXZ01000001">
    <property type="protein sequence ID" value="MRS59695.1"/>
    <property type="molecule type" value="Genomic_DNA"/>
</dbReference>
<sequence>MSKEISYQIEQLLLAISSLDTGIDFYCATIPKLEKIHREIRESQADQRRILAADHAFYGLQSQLEWMEKRRSDYLDELVELAKKAGSESSLTGT</sequence>
<organism evidence="1 2">
    <name type="scientific">Larkinella terrae</name>
    <dbReference type="NCBI Taxonomy" id="2025311"/>
    <lineage>
        <taxon>Bacteria</taxon>
        <taxon>Pseudomonadati</taxon>
        <taxon>Bacteroidota</taxon>
        <taxon>Cytophagia</taxon>
        <taxon>Cytophagales</taxon>
        <taxon>Spirosomataceae</taxon>
        <taxon>Larkinella</taxon>
    </lineage>
</organism>
<protein>
    <submittedName>
        <fullName evidence="1">Uncharacterized protein</fullName>
    </submittedName>
</protein>
<dbReference type="AlphaFoldDB" id="A0A7K0ED15"/>
<accession>A0A7K0ED15</accession>
<gene>
    <name evidence="1" type="ORF">GJJ30_00210</name>
</gene>
<comment type="caution">
    <text evidence="1">The sequence shown here is derived from an EMBL/GenBank/DDBJ whole genome shotgun (WGS) entry which is preliminary data.</text>
</comment>
<keyword evidence="2" id="KW-1185">Reference proteome</keyword>
<proteinExistence type="predicted"/>
<dbReference type="RefSeq" id="WP_154171930.1">
    <property type="nucleotide sequence ID" value="NZ_WJXZ01000001.1"/>
</dbReference>